<dbReference type="Proteomes" id="UP000214880">
    <property type="component" value="Unassembled WGS sequence"/>
</dbReference>
<protein>
    <submittedName>
        <fullName evidence="3">Uncharacterized protein</fullName>
    </submittedName>
</protein>
<gene>
    <name evidence="3" type="ORF">SAMN04488502_101311</name>
</gene>
<sequence length="95" mass="10822">MRSIAKKIMICSLLGLMQVGLIATVAAASPKVDEPPRIEQRNDKPRKEYKKVPPQGEKSKKPVPKKEDQKKLPPKKQQSANHDKNVRLPEPQYNR</sequence>
<feature type="chain" id="PRO_5011632638" evidence="2">
    <location>
        <begin position="29"/>
        <end position="95"/>
    </location>
</feature>
<feature type="compositionally biased region" description="Basic and acidic residues" evidence="1">
    <location>
        <begin position="31"/>
        <end position="46"/>
    </location>
</feature>
<evidence type="ECO:0000256" key="2">
    <source>
        <dbReference type="SAM" id="SignalP"/>
    </source>
</evidence>
<dbReference type="OrthoDB" id="1683386at2"/>
<dbReference type="EMBL" id="FNHB01000001">
    <property type="protein sequence ID" value="SDL59846.1"/>
    <property type="molecule type" value="Genomic_DNA"/>
</dbReference>
<name>A0A1G9LDC3_9FIRM</name>
<evidence type="ECO:0000313" key="3">
    <source>
        <dbReference type="EMBL" id="SDL59846.1"/>
    </source>
</evidence>
<keyword evidence="2" id="KW-0732">Signal</keyword>
<reference evidence="3 4" key="1">
    <citation type="submission" date="2016-10" db="EMBL/GenBank/DDBJ databases">
        <authorList>
            <person name="de Groot N.N."/>
        </authorList>
    </citation>
    <scope>NUCLEOTIDE SEQUENCE [LARGE SCALE GENOMIC DNA]</scope>
    <source>
        <strain evidence="3 4">DSM 1736</strain>
    </source>
</reference>
<feature type="compositionally biased region" description="Basic and acidic residues" evidence="1">
    <location>
        <begin position="57"/>
        <end position="71"/>
    </location>
</feature>
<feature type="signal peptide" evidence="2">
    <location>
        <begin position="1"/>
        <end position="28"/>
    </location>
</feature>
<evidence type="ECO:0000256" key="1">
    <source>
        <dbReference type="SAM" id="MobiDB-lite"/>
    </source>
</evidence>
<dbReference type="STRING" id="146817.SAMN04488502_101311"/>
<evidence type="ECO:0000313" key="4">
    <source>
        <dbReference type="Proteomes" id="UP000214880"/>
    </source>
</evidence>
<dbReference type="RefSeq" id="WP_092067600.1">
    <property type="nucleotide sequence ID" value="NZ_FNHB01000001.1"/>
</dbReference>
<keyword evidence="4" id="KW-1185">Reference proteome</keyword>
<feature type="region of interest" description="Disordered" evidence="1">
    <location>
        <begin position="28"/>
        <end position="95"/>
    </location>
</feature>
<proteinExistence type="predicted"/>
<accession>A0A1G9LDC3</accession>
<organism evidence="3 4">
    <name type="scientific">Dendrosporobacter quercicolus</name>
    <dbReference type="NCBI Taxonomy" id="146817"/>
    <lineage>
        <taxon>Bacteria</taxon>
        <taxon>Bacillati</taxon>
        <taxon>Bacillota</taxon>
        <taxon>Negativicutes</taxon>
        <taxon>Selenomonadales</taxon>
        <taxon>Sporomusaceae</taxon>
        <taxon>Dendrosporobacter</taxon>
    </lineage>
</organism>
<dbReference type="AlphaFoldDB" id="A0A1G9LDC3"/>